<dbReference type="GO" id="GO:0071555">
    <property type="term" value="P:cell wall organization"/>
    <property type="evidence" value="ECO:0007669"/>
    <property type="project" value="UniProtKB-KW"/>
</dbReference>
<accession>A0A0C9S3W6</accession>
<name>A0A0C9S3W6_9CONI</name>
<evidence type="ECO:0000259" key="10">
    <source>
        <dbReference type="Pfam" id="PF17652"/>
    </source>
</evidence>
<keyword evidence="6" id="KW-0326">Glycosidase</keyword>
<keyword evidence="4" id="KW-0378">Hydrolase</keyword>
<comment type="catalytic activity">
    <reaction evidence="1">
        <text>Hydrolysis of (1-&gt;3)-beta-D-glucosidic linkages in (1-&gt;3)-beta-D-glucans.</text>
        <dbReference type="EC" id="3.2.1.39"/>
    </reaction>
</comment>
<evidence type="ECO:0000256" key="2">
    <source>
        <dbReference type="ARBA" id="ARBA00010730"/>
    </source>
</evidence>
<organism evidence="11">
    <name type="scientific">Wollemia nobilis</name>
    <dbReference type="NCBI Taxonomy" id="56998"/>
    <lineage>
        <taxon>Eukaryota</taxon>
        <taxon>Viridiplantae</taxon>
        <taxon>Streptophyta</taxon>
        <taxon>Embryophyta</taxon>
        <taxon>Tracheophyta</taxon>
        <taxon>Spermatophyta</taxon>
        <taxon>Pinopsida</taxon>
        <taxon>Pinidae</taxon>
        <taxon>Conifers II</taxon>
        <taxon>Araucariales</taxon>
        <taxon>Araucariaceae</taxon>
        <taxon>Wollemia</taxon>
    </lineage>
</organism>
<sequence length="716" mass="80206">MHALSTPFPGVNNTAAPDPQPFFAENLLTRPLPTNAAWQNYVLKNGNQPENIHPYLVRSEGGALTVCYPARVVHPAFIFQAFVANLIISCAPSGTHTISRFDDLSVTLSLPGPMEVPLVRGSPYITCIIKGGQLRLSTIHAVLGVEASNDSTKHTVRFNNGQTWLLYTSAPLNLDRNLTVTGEFQGVLRVALLYDMFDQVAADKERALDQFNTAYPIAGRANLSAPFRVCYEWKKKGRGELLMLSHPVHRQIMTLPRAEAVVRALSYRSMDGELLGTVGDSWFLDEIPISVSWYSTKGLEDGEEIQNLISALEQDVADLKPINNTSTYFYGKAVARAARLALIAEEAHCQSLIPRIREFLEQSLNPWLDGSFQGNGLVYDGKWGGLISKDGARDAGADFGLGVYNDHHYHFGYFCYGMAVLAKLDHSWARKFKPQVYSIVNDFMTVNSEKEVLYPRLRNFDLWKLHSWAGGLTEFADGRNQESTSEALNAYYSAALLGLVYGDTHLVSTGSTLAALEMRSAKAWWHVPLNSTTYESEFVKENRMVGVLWSTKRDSGLWFAPADWRECRLGIQVLPILPITELLFSDVGFAKELVEWTVPALGREGVGEGWKGFVYALESLYDKDSALQKTTALKGYDDGNSLSNLLWWIYTRGLSTGNKCRKLFVPEKCLPVPIEEDKPCNFYQQFLSFKESTQDELQRLTAEIKELKKYRHCTVQ</sequence>
<dbReference type="PANTHER" id="PTHR31983:SF0">
    <property type="entry name" value="GLUCAN ENDO-1,3-BETA-D-GLUCOSIDASE 2"/>
    <property type="match status" value="1"/>
</dbReference>
<feature type="domain" description="Glycosyl hydrolase family 81 N-terminal" evidence="9">
    <location>
        <begin position="28"/>
        <end position="293"/>
    </location>
</feature>
<keyword evidence="8" id="KW-0624">Polysaccharide degradation</keyword>
<evidence type="ECO:0000256" key="7">
    <source>
        <dbReference type="ARBA" id="ARBA00023316"/>
    </source>
</evidence>
<comment type="similarity">
    <text evidence="2">Belongs to the glycosyl hydrolase 81 family.</text>
</comment>
<proteinExistence type="inferred from homology"/>
<dbReference type="InterPro" id="IPR040451">
    <property type="entry name" value="GH81_N"/>
</dbReference>
<dbReference type="GO" id="GO:0042973">
    <property type="term" value="F:glucan endo-1,3-beta-D-glucosidase activity"/>
    <property type="evidence" value="ECO:0007669"/>
    <property type="project" value="UniProtKB-EC"/>
</dbReference>
<evidence type="ECO:0000256" key="3">
    <source>
        <dbReference type="ARBA" id="ARBA00012780"/>
    </source>
</evidence>
<evidence type="ECO:0000256" key="6">
    <source>
        <dbReference type="ARBA" id="ARBA00023295"/>
    </source>
</evidence>
<evidence type="ECO:0000256" key="4">
    <source>
        <dbReference type="ARBA" id="ARBA00022801"/>
    </source>
</evidence>
<keyword evidence="5" id="KW-0119">Carbohydrate metabolism</keyword>
<dbReference type="InterPro" id="IPR005200">
    <property type="entry name" value="Endo-beta-glucanase"/>
</dbReference>
<evidence type="ECO:0000256" key="1">
    <source>
        <dbReference type="ARBA" id="ARBA00000382"/>
    </source>
</evidence>
<evidence type="ECO:0000313" key="11">
    <source>
        <dbReference type="EMBL" id="JAG86697.1"/>
    </source>
</evidence>
<dbReference type="Pfam" id="PF03639">
    <property type="entry name" value="Glyco_hydro_81"/>
    <property type="match status" value="1"/>
</dbReference>
<evidence type="ECO:0000259" key="9">
    <source>
        <dbReference type="Pfam" id="PF03639"/>
    </source>
</evidence>
<dbReference type="EMBL" id="GCHU01014457">
    <property type="protein sequence ID" value="JAG86697.1"/>
    <property type="molecule type" value="Transcribed_RNA"/>
</dbReference>
<reference evidence="11" key="1">
    <citation type="submission" date="2015-02" db="EMBL/GenBank/DDBJ databases">
        <title>A transcriptome of Wollemia nobilis - a relic of Gondwana.</title>
        <authorList>
            <person name="Chia J.Y."/>
            <person name="Leong Y.S."/>
            <person name="Abdul Karim S."/>
            <person name="Wan Azmi N."/>
            <person name="Hercus R."/>
            <person name="Croft L."/>
        </authorList>
    </citation>
    <scope>NUCLEOTIDE SEQUENCE</scope>
    <source>
        <strain evidence="11">MaeBrown</strain>
        <tissue evidence="11">Leaf</tissue>
    </source>
</reference>
<protein>
    <recommendedName>
        <fullName evidence="3">glucan endo-1,3-beta-D-glucosidase</fullName>
        <ecNumber evidence="3">3.2.1.39</ecNumber>
    </recommendedName>
</protein>
<keyword evidence="7" id="KW-0961">Cell wall biogenesis/degradation</keyword>
<feature type="domain" description="Glycosyl hydrolase family 81 C-terminal" evidence="10">
    <location>
        <begin position="305"/>
        <end position="648"/>
    </location>
</feature>
<dbReference type="InterPro" id="IPR040720">
    <property type="entry name" value="GH81_C"/>
</dbReference>
<dbReference type="PROSITE" id="PS52008">
    <property type="entry name" value="GH81"/>
    <property type="match status" value="1"/>
</dbReference>
<evidence type="ECO:0000256" key="8">
    <source>
        <dbReference type="ARBA" id="ARBA00023326"/>
    </source>
</evidence>
<dbReference type="EC" id="3.2.1.39" evidence="3"/>
<dbReference type="Gene3D" id="2.70.98.30">
    <property type="entry name" value="Golgi alpha-mannosidase II, domain 4"/>
    <property type="match status" value="1"/>
</dbReference>
<dbReference type="PANTHER" id="PTHR31983">
    <property type="entry name" value="ENDO-1,3(4)-BETA-GLUCANASE 1"/>
    <property type="match status" value="1"/>
</dbReference>
<evidence type="ECO:0000256" key="5">
    <source>
        <dbReference type="ARBA" id="ARBA00023277"/>
    </source>
</evidence>
<dbReference type="AlphaFoldDB" id="A0A0C9S3W6"/>
<dbReference type="GO" id="GO:0052861">
    <property type="term" value="F:endo-1,3(4)-beta-glucanase activity"/>
    <property type="evidence" value="ECO:0007669"/>
    <property type="project" value="InterPro"/>
</dbReference>
<dbReference type="Pfam" id="PF17652">
    <property type="entry name" value="Glyco_hydro81C"/>
    <property type="match status" value="1"/>
</dbReference>
<dbReference type="GO" id="GO:0000272">
    <property type="term" value="P:polysaccharide catabolic process"/>
    <property type="evidence" value="ECO:0007669"/>
    <property type="project" value="UniProtKB-KW"/>
</dbReference>